<dbReference type="Pfam" id="PF13641">
    <property type="entry name" value="Glyco_tranf_2_3"/>
    <property type="match status" value="1"/>
</dbReference>
<gene>
    <name evidence="2" type="ORF">ABR60_02010</name>
</gene>
<dbReference type="InterPro" id="IPR050834">
    <property type="entry name" value="Glycosyltransf_2"/>
</dbReference>
<dbReference type="Proteomes" id="UP000053941">
    <property type="component" value="Unassembled WGS sequence"/>
</dbReference>
<feature type="transmembrane region" description="Helical" evidence="1">
    <location>
        <begin position="690"/>
        <end position="709"/>
    </location>
</feature>
<dbReference type="AlphaFoldDB" id="A0A0R2P2L1"/>
<sequence>MPTLDNNFVTAIIVSHNGALWLPEVVASLAKQRRAIDQIIAIDTGSEDSSVKLLRGAGIATISTAKETGFGAAIKEALSNSKVKRGNESETEWLWLIHDDCAPDANALKELLAALDERPAVAMAGPKLRGWHDRNHLLELGISIASNGARWTGLEYRESDQGQHDGVSEVLAVSTAGALIRRDVFEELDGFDPELSLFRDDVDFGWRVHTAGHSVIAVPKAIAYHAEAASNERRRIDVSDAFLHRPLLLDRRHAAYVLMANTSWWLLPLIALQLLSASLFRAIGYLLAKLPGYALDEIAAVALVILQPQDLIRARAKRRKNRLVSSRVISRFVPPRGSQLQLAIERSSSSITRSWRRSSIYEESSLTSSTLDLNDEALENADIELVQAPSPIRWLTRRPILSVSLLVVILTLIASRNRLGAIVGGALAATPTKAFELFAMYSDSWHTVGLGSSTSAPPWVAYIGFGSLLTGANSSLFITGLFLGAVPLALWGSYLLAKKFTDLHFLALLAALLYTFSPTTLSAINSGRVGTLVLVVIGPWLIRSLFGLEQLENLTWRKTFWIALLLTFVCAFSPMTFMSILLWQIILVIFDVIAFNSKSNAMDKAVFDKRNARRIAVTITPLIVNAPWSIEFILHPSRILLDPGLSLAGGEVISLLLGNPGGIGAPPIWIISPILLIAVIAIFVGKTARLGEVALFFIAIAALLGSRQVSGHGSFTPEQLWVGSLLVIPTLTALLAAVIMIDNYLPSLSQSHIDYRHILLGFTSLISALSILASATWWLSSASSAPVQSNSKSALPAFLSASAQTEGRYKTLVLRAESAKVKYFIARDRDLQLGQADVITGLAPVVTKAINDLIAGSGVSSSKVFAEFGIRYLFLAKPIDEELVRTIDGAGGFTRAASTDEGITWKVPGALGHISFLSQDGTYSVLPSGEIGAAGTLTSAGVIVITEKYDKRWRMLLNGTYLPLTQTENGVPRFYAPEAGDFLIFHDATSRRAWVSLQLLTFLTLIVLALPSRRRRSQMSEQELA</sequence>
<dbReference type="SUPFAM" id="SSF53448">
    <property type="entry name" value="Nucleotide-diphospho-sugar transferases"/>
    <property type="match status" value="1"/>
</dbReference>
<evidence type="ECO:0008006" key="4">
    <source>
        <dbReference type="Google" id="ProtNLM"/>
    </source>
</evidence>
<feature type="transmembrane region" description="Helical" evidence="1">
    <location>
        <begin position="476"/>
        <end position="497"/>
    </location>
</feature>
<evidence type="ECO:0000313" key="3">
    <source>
        <dbReference type="Proteomes" id="UP000053941"/>
    </source>
</evidence>
<keyword evidence="1" id="KW-1133">Transmembrane helix</keyword>
<keyword evidence="1" id="KW-0472">Membrane</keyword>
<dbReference type="PANTHER" id="PTHR43685">
    <property type="entry name" value="GLYCOSYLTRANSFERASE"/>
    <property type="match status" value="1"/>
</dbReference>
<comment type="caution">
    <text evidence="2">The sequence shown here is derived from an EMBL/GenBank/DDBJ whole genome shotgun (WGS) entry which is preliminary data.</text>
</comment>
<dbReference type="EMBL" id="LIAS01000028">
    <property type="protein sequence ID" value="KRO31040.1"/>
    <property type="molecule type" value="Genomic_DNA"/>
</dbReference>
<keyword evidence="1" id="KW-0812">Transmembrane</keyword>
<feature type="transmembrane region" description="Helical" evidence="1">
    <location>
        <begin position="531"/>
        <end position="548"/>
    </location>
</feature>
<dbReference type="InterPro" id="IPR029044">
    <property type="entry name" value="Nucleotide-diphossugar_trans"/>
</dbReference>
<organism evidence="2 3">
    <name type="scientific">Actinobacteria bacterium BACL2 MAG-120802-bin41</name>
    <dbReference type="NCBI Taxonomy" id="1655568"/>
    <lineage>
        <taxon>Bacteria</taxon>
        <taxon>Bacillati</taxon>
        <taxon>Actinomycetota</taxon>
        <taxon>Actinomycetes</taxon>
        <taxon>Actinomycetes incertae sedis</taxon>
        <taxon>ac1 cluster</taxon>
    </lineage>
</organism>
<feature type="transmembrane region" description="Helical" evidence="1">
    <location>
        <begin position="757"/>
        <end position="779"/>
    </location>
</feature>
<feature type="transmembrane region" description="Helical" evidence="1">
    <location>
        <begin position="721"/>
        <end position="745"/>
    </location>
</feature>
<name>A0A0R2P2L1_9ACTN</name>
<dbReference type="PANTHER" id="PTHR43685:SF3">
    <property type="entry name" value="SLR2126 PROTEIN"/>
    <property type="match status" value="1"/>
</dbReference>
<protein>
    <recommendedName>
        <fullName evidence="4">Glycosyltransferase</fullName>
    </recommendedName>
</protein>
<dbReference type="Gene3D" id="3.90.550.10">
    <property type="entry name" value="Spore Coat Polysaccharide Biosynthesis Protein SpsA, Chain A"/>
    <property type="match status" value="1"/>
</dbReference>
<reference evidence="2 3" key="1">
    <citation type="submission" date="2015-10" db="EMBL/GenBank/DDBJ databases">
        <title>Metagenome-Assembled Genomes uncover a global brackish microbiome.</title>
        <authorList>
            <person name="Hugerth L.W."/>
            <person name="Larsson J."/>
            <person name="Alneberg J."/>
            <person name="Lindh M.V."/>
            <person name="Legrand C."/>
            <person name="Pinhassi J."/>
            <person name="Andersson A.F."/>
        </authorList>
    </citation>
    <scope>NUCLEOTIDE SEQUENCE [LARGE SCALE GENOMIC DNA]</scope>
    <source>
        <strain evidence="2">BACL2 MAG-120802-bin41</strain>
    </source>
</reference>
<feature type="transmembrane region" description="Helical" evidence="1">
    <location>
        <begin position="993"/>
        <end position="1010"/>
    </location>
</feature>
<accession>A0A0R2P2L1</accession>
<feature type="transmembrane region" description="Helical" evidence="1">
    <location>
        <begin position="503"/>
        <end position="524"/>
    </location>
</feature>
<evidence type="ECO:0000313" key="2">
    <source>
        <dbReference type="EMBL" id="KRO31040.1"/>
    </source>
</evidence>
<feature type="transmembrane region" description="Helical" evidence="1">
    <location>
        <begin position="560"/>
        <end position="593"/>
    </location>
</feature>
<proteinExistence type="predicted"/>
<evidence type="ECO:0000256" key="1">
    <source>
        <dbReference type="SAM" id="Phobius"/>
    </source>
</evidence>
<feature type="transmembrane region" description="Helical" evidence="1">
    <location>
        <begin position="663"/>
        <end position="683"/>
    </location>
</feature>